<proteinExistence type="predicted"/>
<sequence length="44" mass="4412">MPKSAHRTGGLVPIRSATVVTGSGPMVAVADVGACALSVGIKYW</sequence>
<protein>
    <submittedName>
        <fullName evidence="1">Uncharacterized protein</fullName>
    </submittedName>
</protein>
<evidence type="ECO:0000313" key="2">
    <source>
        <dbReference type="Proteomes" id="UP000183561"/>
    </source>
</evidence>
<keyword evidence="2" id="KW-1185">Reference proteome</keyword>
<dbReference type="AlphaFoldDB" id="A0A1H4LF53"/>
<reference evidence="2" key="1">
    <citation type="submission" date="2016-10" db="EMBL/GenBank/DDBJ databases">
        <authorList>
            <person name="Varghese N."/>
            <person name="Submissions S."/>
        </authorList>
    </citation>
    <scope>NUCLEOTIDE SEQUENCE [LARGE SCALE GENOMIC DNA]</scope>
    <source>
        <strain evidence="2">DSM 44498</strain>
    </source>
</reference>
<name>A0A1H4LF53_9NOCA</name>
<dbReference type="EMBL" id="FNSV01000005">
    <property type="protein sequence ID" value="SEB69176.1"/>
    <property type="molecule type" value="Genomic_DNA"/>
</dbReference>
<accession>A0A1H4LF53</accession>
<evidence type="ECO:0000313" key="1">
    <source>
        <dbReference type="EMBL" id="SEB69176.1"/>
    </source>
</evidence>
<organism evidence="1 2">
    <name type="scientific">Rhodococcus koreensis</name>
    <dbReference type="NCBI Taxonomy" id="99653"/>
    <lineage>
        <taxon>Bacteria</taxon>
        <taxon>Bacillati</taxon>
        <taxon>Actinomycetota</taxon>
        <taxon>Actinomycetes</taxon>
        <taxon>Mycobacteriales</taxon>
        <taxon>Nocardiaceae</taxon>
        <taxon>Rhodococcus</taxon>
    </lineage>
</organism>
<gene>
    <name evidence="1" type="ORF">SAMN04490239_1246</name>
</gene>
<dbReference type="Proteomes" id="UP000183561">
    <property type="component" value="Unassembled WGS sequence"/>
</dbReference>